<dbReference type="AlphaFoldDB" id="A0A2N5VA50"/>
<evidence type="ECO:0000256" key="1">
    <source>
        <dbReference type="SAM" id="MobiDB-lite"/>
    </source>
</evidence>
<dbReference type="Proteomes" id="UP000235388">
    <property type="component" value="Unassembled WGS sequence"/>
</dbReference>
<feature type="compositionally biased region" description="Basic residues" evidence="1">
    <location>
        <begin position="14"/>
        <end position="26"/>
    </location>
</feature>
<accession>A0A2N5VA50</accession>
<dbReference type="Proteomes" id="UP000235392">
    <property type="component" value="Unassembled WGS sequence"/>
</dbReference>
<gene>
    <name evidence="3" type="ORF">PCANC_06581</name>
    <name evidence="2" type="ORF">PCASD_09506</name>
</gene>
<name>A0A2N5VA50_9BASI</name>
<keyword evidence="4" id="KW-1185">Reference proteome</keyword>
<feature type="region of interest" description="Disordered" evidence="1">
    <location>
        <begin position="1"/>
        <end position="28"/>
    </location>
</feature>
<proteinExistence type="predicted"/>
<evidence type="ECO:0000313" key="2">
    <source>
        <dbReference type="EMBL" id="PLW33225.1"/>
    </source>
</evidence>
<comment type="caution">
    <text evidence="3">The sequence shown here is derived from an EMBL/GenBank/DDBJ whole genome shotgun (WGS) entry which is preliminary data.</text>
</comment>
<sequence>MPSTIFPSDEHTTRRNHQAPHNHKQSTQKCENGVTYFYSQPELPLMTLRPQLHLPVVPSHHDIIIRHSIYSADLTTPKLLK</sequence>
<reference evidence="4 5" key="1">
    <citation type="submission" date="2017-11" db="EMBL/GenBank/DDBJ databases">
        <title>De novo assembly and phasing of dikaryotic genomes from two isolates of Puccinia coronata f. sp. avenae, the causal agent of oat crown rust.</title>
        <authorList>
            <person name="Miller M.E."/>
            <person name="Zhang Y."/>
            <person name="Omidvar V."/>
            <person name="Sperschneider J."/>
            <person name="Schwessinger B."/>
            <person name="Raley C."/>
            <person name="Palmer J.M."/>
            <person name="Garnica D."/>
            <person name="Upadhyaya N."/>
            <person name="Rathjen J."/>
            <person name="Taylor J.M."/>
            <person name="Park R.F."/>
            <person name="Dodds P.N."/>
            <person name="Hirsch C.D."/>
            <person name="Kianian S.F."/>
            <person name="Figueroa M."/>
        </authorList>
    </citation>
    <scope>NUCLEOTIDE SEQUENCE [LARGE SCALE GENOMIC DNA]</scope>
    <source>
        <strain evidence="3">12NC29</strain>
        <strain evidence="2">12SD80</strain>
    </source>
</reference>
<evidence type="ECO:0000313" key="4">
    <source>
        <dbReference type="Proteomes" id="UP000235388"/>
    </source>
</evidence>
<evidence type="ECO:0000313" key="5">
    <source>
        <dbReference type="Proteomes" id="UP000235392"/>
    </source>
</evidence>
<evidence type="ECO:0000313" key="3">
    <source>
        <dbReference type="EMBL" id="PLW46888.1"/>
    </source>
</evidence>
<dbReference type="EMBL" id="PGCJ01000115">
    <property type="protein sequence ID" value="PLW46888.1"/>
    <property type="molecule type" value="Genomic_DNA"/>
</dbReference>
<protein>
    <submittedName>
        <fullName evidence="3">Uncharacterized protein</fullName>
    </submittedName>
</protein>
<organism evidence="3 4">
    <name type="scientific">Puccinia coronata f. sp. avenae</name>
    <dbReference type="NCBI Taxonomy" id="200324"/>
    <lineage>
        <taxon>Eukaryota</taxon>
        <taxon>Fungi</taxon>
        <taxon>Dikarya</taxon>
        <taxon>Basidiomycota</taxon>
        <taxon>Pucciniomycotina</taxon>
        <taxon>Pucciniomycetes</taxon>
        <taxon>Pucciniales</taxon>
        <taxon>Pucciniaceae</taxon>
        <taxon>Puccinia</taxon>
    </lineage>
</organism>
<dbReference type="EMBL" id="PGCI01000225">
    <property type="protein sequence ID" value="PLW33225.1"/>
    <property type="molecule type" value="Genomic_DNA"/>
</dbReference>